<sequence>MSRVLVTGADGFTGRYVIEALSRDGHEAIGTTRREGGPALVALELSDAEAVQRALETLRPDAIIHLAAVAFVAHGDLTEMFSANVVGTRNLLAAASAMDAAPRTVLVSSANVYGNATAGTIAETAPLMPANEYGISKLCVEHLARIWSPRLPVVVTRPFNYTGVGQSERFLIPKIVAHYARRAPRISLGNIEPKRDYSDVRMVAEVYARLITAAEPPEVVNIASGHSHSVKDILAIMTEITGHEIAVEIDPRFVRADEIMELKGDRRRLDESLPNLPNIALKQTLAWMLHSV</sequence>
<evidence type="ECO:0000256" key="2">
    <source>
        <dbReference type="ARBA" id="ARBA00007637"/>
    </source>
</evidence>
<dbReference type="Gene3D" id="3.90.25.10">
    <property type="entry name" value="UDP-galactose 4-epimerase, domain 1"/>
    <property type="match status" value="1"/>
</dbReference>
<proteinExistence type="inferred from homology"/>
<dbReference type="EMBL" id="FWXR01000004">
    <property type="protein sequence ID" value="SMC61582.1"/>
    <property type="molecule type" value="Genomic_DNA"/>
</dbReference>
<dbReference type="SUPFAM" id="SSF51735">
    <property type="entry name" value="NAD(P)-binding Rossmann-fold domains"/>
    <property type="match status" value="1"/>
</dbReference>
<organism evidence="4 5">
    <name type="scientific">Fulvimarina manganoxydans</name>
    <dbReference type="NCBI Taxonomy" id="937218"/>
    <lineage>
        <taxon>Bacteria</taxon>
        <taxon>Pseudomonadati</taxon>
        <taxon>Pseudomonadota</taxon>
        <taxon>Alphaproteobacteria</taxon>
        <taxon>Hyphomicrobiales</taxon>
        <taxon>Aurantimonadaceae</taxon>
        <taxon>Fulvimarina</taxon>
    </lineage>
</organism>
<dbReference type="InterPro" id="IPR036291">
    <property type="entry name" value="NAD(P)-bd_dom_sf"/>
</dbReference>
<dbReference type="Gene3D" id="3.40.50.720">
    <property type="entry name" value="NAD(P)-binding Rossmann-like Domain"/>
    <property type="match status" value="1"/>
</dbReference>
<comment type="pathway">
    <text evidence="1">Bacterial outer membrane biogenesis; LPS O-antigen biosynthesis.</text>
</comment>
<dbReference type="Pfam" id="PF01370">
    <property type="entry name" value="Epimerase"/>
    <property type="match status" value="1"/>
</dbReference>
<name>A0A1W2AM42_9HYPH</name>
<gene>
    <name evidence="4" type="ORF">SAMN06297251_104297</name>
</gene>
<reference evidence="4 5" key="1">
    <citation type="submission" date="2017-04" db="EMBL/GenBank/DDBJ databases">
        <authorList>
            <person name="Afonso C.L."/>
            <person name="Miller P.J."/>
            <person name="Scott M.A."/>
            <person name="Spackman E."/>
            <person name="Goraichik I."/>
            <person name="Dimitrov K.M."/>
            <person name="Suarez D.L."/>
            <person name="Swayne D.E."/>
        </authorList>
    </citation>
    <scope>NUCLEOTIDE SEQUENCE [LARGE SCALE GENOMIC DNA]</scope>
    <source>
        <strain evidence="4 5">CGMCC 1.10972</strain>
    </source>
</reference>
<dbReference type="RefSeq" id="WP_084409405.1">
    <property type="nucleotide sequence ID" value="NZ_FWXR01000004.1"/>
</dbReference>
<comment type="similarity">
    <text evidence="2">Belongs to the NAD(P)-dependent epimerase/dehydratase family.</text>
</comment>
<evidence type="ECO:0000256" key="1">
    <source>
        <dbReference type="ARBA" id="ARBA00005125"/>
    </source>
</evidence>
<protein>
    <submittedName>
        <fullName evidence="4">Nucleoside-diphosphate-sugar epimerase</fullName>
    </submittedName>
</protein>
<feature type="domain" description="NAD-dependent epimerase/dehydratase" evidence="3">
    <location>
        <begin position="4"/>
        <end position="223"/>
    </location>
</feature>
<dbReference type="OrthoDB" id="5295702at2"/>
<dbReference type="InterPro" id="IPR001509">
    <property type="entry name" value="Epimerase_deHydtase"/>
</dbReference>
<keyword evidence="5" id="KW-1185">Reference proteome</keyword>
<evidence type="ECO:0000313" key="4">
    <source>
        <dbReference type="EMBL" id="SMC61582.1"/>
    </source>
</evidence>
<dbReference type="STRING" id="937218.SAMN06297251_104297"/>
<evidence type="ECO:0000259" key="3">
    <source>
        <dbReference type="Pfam" id="PF01370"/>
    </source>
</evidence>
<accession>A0A1W2AM42</accession>
<dbReference type="PANTHER" id="PTHR43000">
    <property type="entry name" value="DTDP-D-GLUCOSE 4,6-DEHYDRATASE-RELATED"/>
    <property type="match status" value="1"/>
</dbReference>
<evidence type="ECO:0000313" key="5">
    <source>
        <dbReference type="Proteomes" id="UP000192656"/>
    </source>
</evidence>
<dbReference type="Proteomes" id="UP000192656">
    <property type="component" value="Unassembled WGS sequence"/>
</dbReference>
<dbReference type="AlphaFoldDB" id="A0A1W2AM42"/>